<dbReference type="InterPro" id="IPR009057">
    <property type="entry name" value="Homeodomain-like_sf"/>
</dbReference>
<proteinExistence type="predicted"/>
<evidence type="ECO:0000313" key="5">
    <source>
        <dbReference type="Proteomes" id="UP000247523"/>
    </source>
</evidence>
<reference evidence="3 4" key="1">
    <citation type="journal article" date="2017" name="Genome Announc.">
        <title>Draft Genome Sequence of a Sporulating and Motile Strain of Lachnotalea glycerini Isolated from Water in Quebec City, Canada.</title>
        <authorList>
            <person name="Maheux A.F."/>
            <person name="Boudreau D.K."/>
            <person name="Berube E."/>
            <person name="Boissinot M."/>
            <person name="Raymond F."/>
            <person name="Brodeur S."/>
            <person name="Corbeil J."/>
            <person name="Isabel S."/>
            <person name="Omar R.F."/>
            <person name="Bergeron M.G."/>
        </authorList>
    </citation>
    <scope>NUCLEOTIDE SEQUENCE [LARGE SCALE GENOMIC DNA]</scope>
    <source>
        <strain evidence="3 4">CCRI-19302</strain>
    </source>
</reference>
<dbReference type="OrthoDB" id="9810250at2"/>
<keyword evidence="4" id="KW-1185">Reference proteome</keyword>
<evidence type="ECO:0000313" key="4">
    <source>
        <dbReference type="Proteomes" id="UP000216411"/>
    </source>
</evidence>
<dbReference type="InterPro" id="IPR039532">
    <property type="entry name" value="TetR_C_Firmicutes"/>
</dbReference>
<dbReference type="SUPFAM" id="SSF46689">
    <property type="entry name" value="Homeodomain-like"/>
    <property type="match status" value="1"/>
</dbReference>
<keyword evidence="3" id="KW-0418">Kinase</keyword>
<accession>A0A255P506</accession>
<dbReference type="Proteomes" id="UP000216411">
    <property type="component" value="Unassembled WGS sequence"/>
</dbReference>
<feature type="domain" description="Transcriptional regulator TetR C-terminal Firmicutes type" evidence="1">
    <location>
        <begin position="74"/>
        <end position="175"/>
    </location>
</feature>
<reference evidence="3" key="3">
    <citation type="submission" date="2018-07" db="EMBL/GenBank/DDBJ databases">
        <authorList>
            <person name="Quirk P.G."/>
            <person name="Krulwich T.A."/>
        </authorList>
    </citation>
    <scope>NUCLEOTIDE SEQUENCE</scope>
    <source>
        <strain evidence="3">CCRI-19302</strain>
    </source>
</reference>
<sequence>MSSSFITKNALAQALKSLMLHTPINKISVLMITDACSVTRHTFYNHFHDVYELLGWIFENEVIEELDECCSLSKWKDGLILVLQYTQNNRIICINTCNSLGREHLERFLHKTFTIVLEGVIEDIVLEMKVEDELKKEVAEFFSYAITGEFLTWINNGLKEDKENISDRIEKMLDGTILRILKVNSV</sequence>
<dbReference type="Gene3D" id="1.10.357.10">
    <property type="entry name" value="Tetracycline Repressor, domain 2"/>
    <property type="match status" value="1"/>
</dbReference>
<dbReference type="InterPro" id="IPR050624">
    <property type="entry name" value="HTH-type_Tx_Regulator"/>
</dbReference>
<dbReference type="EMBL" id="NOKA02000082">
    <property type="protein sequence ID" value="RDY28622.1"/>
    <property type="molecule type" value="Genomic_DNA"/>
</dbReference>
<evidence type="ECO:0000313" key="2">
    <source>
        <dbReference type="EMBL" id="PXV91141.1"/>
    </source>
</evidence>
<evidence type="ECO:0000259" key="1">
    <source>
        <dbReference type="Pfam" id="PF14278"/>
    </source>
</evidence>
<dbReference type="Pfam" id="PF14278">
    <property type="entry name" value="TetR_C_8"/>
    <property type="match status" value="1"/>
</dbReference>
<protein>
    <submittedName>
        <fullName evidence="3">Dihydroxyacetone kinase transcriptional activator DhaS</fullName>
    </submittedName>
    <submittedName>
        <fullName evidence="2">Putative dihydroxyacetone kinase regulator</fullName>
    </submittedName>
</protein>
<gene>
    <name evidence="2" type="ORF">C8E03_104149</name>
    <name evidence="3" type="ORF">CG710_019460</name>
</gene>
<organism evidence="3 4">
    <name type="scientific">Lachnotalea glycerini</name>
    <dbReference type="NCBI Taxonomy" id="1763509"/>
    <lineage>
        <taxon>Bacteria</taxon>
        <taxon>Bacillati</taxon>
        <taxon>Bacillota</taxon>
        <taxon>Clostridia</taxon>
        <taxon>Lachnospirales</taxon>
        <taxon>Lachnospiraceae</taxon>
        <taxon>Lachnotalea</taxon>
    </lineage>
</organism>
<dbReference type="GO" id="GO:0016301">
    <property type="term" value="F:kinase activity"/>
    <property type="evidence" value="ECO:0007669"/>
    <property type="project" value="UniProtKB-KW"/>
</dbReference>
<comment type="caution">
    <text evidence="3">The sequence shown here is derived from an EMBL/GenBank/DDBJ whole genome shotgun (WGS) entry which is preliminary data.</text>
</comment>
<keyword evidence="3" id="KW-0808">Transferase</keyword>
<dbReference type="Proteomes" id="UP000247523">
    <property type="component" value="Unassembled WGS sequence"/>
</dbReference>
<dbReference type="AlphaFoldDB" id="A0A255P506"/>
<reference evidence="2 5" key="2">
    <citation type="submission" date="2018-05" db="EMBL/GenBank/DDBJ databases">
        <title>Genomic Encyclopedia of Type Strains, Phase IV (KMG-IV): sequencing the most valuable type-strain genomes for metagenomic binning, comparative biology and taxonomic classification.</title>
        <authorList>
            <person name="Goeker M."/>
        </authorList>
    </citation>
    <scope>NUCLEOTIDE SEQUENCE [LARGE SCALE GENOMIC DNA]</scope>
    <source>
        <strain evidence="2 5">DSM 28816</strain>
    </source>
</reference>
<dbReference type="PANTHER" id="PTHR43479">
    <property type="entry name" value="ACREF/ENVCD OPERON REPRESSOR-RELATED"/>
    <property type="match status" value="1"/>
</dbReference>
<dbReference type="PANTHER" id="PTHR43479:SF7">
    <property type="entry name" value="TETR-FAMILY TRANSCRIPTIONAL REGULATOR"/>
    <property type="match status" value="1"/>
</dbReference>
<dbReference type="EMBL" id="QICS01000004">
    <property type="protein sequence ID" value="PXV91141.1"/>
    <property type="molecule type" value="Genomic_DNA"/>
</dbReference>
<name>A0A255P506_9FIRM</name>
<dbReference type="RefSeq" id="WP_094378589.1">
    <property type="nucleotide sequence ID" value="NZ_NOKA02000082.1"/>
</dbReference>
<evidence type="ECO:0000313" key="3">
    <source>
        <dbReference type="EMBL" id="RDY28622.1"/>
    </source>
</evidence>